<organism evidence="2 3">
    <name type="scientific">Arcicella aquatica</name>
    <dbReference type="NCBI Taxonomy" id="217141"/>
    <lineage>
        <taxon>Bacteria</taxon>
        <taxon>Pseudomonadati</taxon>
        <taxon>Bacteroidota</taxon>
        <taxon>Cytophagia</taxon>
        <taxon>Cytophagales</taxon>
        <taxon>Flectobacillaceae</taxon>
        <taxon>Arcicella</taxon>
    </lineage>
</organism>
<dbReference type="PANTHER" id="PTHR33490:SF12">
    <property type="entry name" value="BLL5557 PROTEIN"/>
    <property type="match status" value="1"/>
</dbReference>
<sequence>MRLQISCQLDYEAYSTTPLILMLRPRSGAGQWIIKEEYILEPSVPITEYTDMYGNLCQRLLTPVGKFNVLTSSIVQTPDEIDVAPGADFVLIEDLPPEELIYLLPSRYCESDQLGNLAFQIVGNAYPGYDQVELIRKWIHQNIFYQYGFSNASTSAKDTAAAKVGVCRDFSHLGIALCRSLSIPARMVVGYLHELDPMDLHAWFEAFVGGRWYTFDATQDSPKGNRVVLAYGRDAADVALATQFGSIYLSDMRVSVSIAEEVSSIL</sequence>
<evidence type="ECO:0000313" key="2">
    <source>
        <dbReference type="EMBL" id="MEA5257540.1"/>
    </source>
</evidence>
<dbReference type="SUPFAM" id="SSF54001">
    <property type="entry name" value="Cysteine proteinases"/>
    <property type="match status" value="1"/>
</dbReference>
<dbReference type="Gene3D" id="2.60.40.2250">
    <property type="match status" value="1"/>
</dbReference>
<dbReference type="RefSeq" id="WP_323247991.1">
    <property type="nucleotide sequence ID" value="NZ_JAYFUL010000008.1"/>
</dbReference>
<dbReference type="Proteomes" id="UP001304671">
    <property type="component" value="Unassembled WGS sequence"/>
</dbReference>
<comment type="caution">
    <text evidence="2">The sequence shown here is derived from an EMBL/GenBank/DDBJ whole genome shotgun (WGS) entry which is preliminary data.</text>
</comment>
<dbReference type="EMBL" id="JAYFUL010000008">
    <property type="protein sequence ID" value="MEA5257540.1"/>
    <property type="molecule type" value="Genomic_DNA"/>
</dbReference>
<evidence type="ECO:0000313" key="3">
    <source>
        <dbReference type="Proteomes" id="UP001304671"/>
    </source>
</evidence>
<reference evidence="2 3" key="1">
    <citation type="submission" date="2023-12" db="EMBL/GenBank/DDBJ databases">
        <title>Novel species of the genus Arcicella isolated from rivers.</title>
        <authorList>
            <person name="Lu H."/>
        </authorList>
    </citation>
    <scope>NUCLEOTIDE SEQUENCE [LARGE SCALE GENOMIC DNA]</scope>
    <source>
        <strain evidence="2 3">LMG 21963</strain>
    </source>
</reference>
<feature type="domain" description="Transglutaminase-like" evidence="1">
    <location>
        <begin position="159"/>
        <end position="219"/>
    </location>
</feature>
<evidence type="ECO:0000259" key="1">
    <source>
        <dbReference type="SMART" id="SM00460"/>
    </source>
</evidence>
<name>A0ABU5QKS6_9BACT</name>
<proteinExistence type="predicted"/>
<dbReference type="Gene3D" id="3.10.620.30">
    <property type="match status" value="1"/>
</dbReference>
<dbReference type="SMART" id="SM00460">
    <property type="entry name" value="TGc"/>
    <property type="match status" value="1"/>
</dbReference>
<dbReference type="PANTHER" id="PTHR33490">
    <property type="entry name" value="BLR5614 PROTEIN-RELATED"/>
    <property type="match status" value="1"/>
</dbReference>
<accession>A0ABU5QKS6</accession>
<dbReference type="InterPro" id="IPR038765">
    <property type="entry name" value="Papain-like_cys_pep_sf"/>
</dbReference>
<protein>
    <submittedName>
        <fullName evidence="2">Transglutaminase family protein</fullName>
    </submittedName>
</protein>
<dbReference type="InterPro" id="IPR002931">
    <property type="entry name" value="Transglutaminase-like"/>
</dbReference>
<gene>
    <name evidence="2" type="ORF">VB264_07085</name>
</gene>
<dbReference type="Pfam" id="PF01841">
    <property type="entry name" value="Transglut_core"/>
    <property type="match status" value="1"/>
</dbReference>
<keyword evidence="3" id="KW-1185">Reference proteome</keyword>